<reference evidence="4" key="1">
    <citation type="submission" date="2021-04" db="EMBL/GenBank/DDBJ databases">
        <title>Draft genome sequence of Xylanibacillus composti strain K13.</title>
        <authorList>
            <person name="Uke A."/>
            <person name="Chhe C."/>
            <person name="Baramee S."/>
            <person name="Kosugi A."/>
        </authorList>
    </citation>
    <scope>NUCLEOTIDE SEQUENCE</scope>
    <source>
        <strain evidence="4">K13</strain>
    </source>
</reference>
<feature type="domain" description="Gfo/Idh/MocA-like oxidoreductase N-terminal" evidence="2">
    <location>
        <begin position="2"/>
        <end position="122"/>
    </location>
</feature>
<feature type="domain" description="Gfo/Idh/MocA-like oxidoreductase C-terminal" evidence="3">
    <location>
        <begin position="167"/>
        <end position="326"/>
    </location>
</feature>
<dbReference type="Pfam" id="PF01408">
    <property type="entry name" value="GFO_IDH_MocA"/>
    <property type="match status" value="1"/>
</dbReference>
<dbReference type="PANTHER" id="PTHR43377">
    <property type="entry name" value="BILIVERDIN REDUCTASE A"/>
    <property type="match status" value="1"/>
</dbReference>
<accession>A0A8J4M1F2</accession>
<evidence type="ECO:0000259" key="2">
    <source>
        <dbReference type="Pfam" id="PF01408"/>
    </source>
</evidence>
<dbReference type="Gene3D" id="3.30.360.10">
    <property type="entry name" value="Dihydrodipicolinate Reductase, domain 2"/>
    <property type="match status" value="1"/>
</dbReference>
<name>A0A8J4M1F2_9BACL</name>
<organism evidence="4 5">
    <name type="scientific">Xylanibacillus composti</name>
    <dbReference type="NCBI Taxonomy" id="1572762"/>
    <lineage>
        <taxon>Bacteria</taxon>
        <taxon>Bacillati</taxon>
        <taxon>Bacillota</taxon>
        <taxon>Bacilli</taxon>
        <taxon>Bacillales</taxon>
        <taxon>Paenibacillaceae</taxon>
        <taxon>Xylanibacillus</taxon>
    </lineage>
</organism>
<dbReference type="InterPro" id="IPR000683">
    <property type="entry name" value="Gfo/Idh/MocA-like_OxRdtase_N"/>
</dbReference>
<evidence type="ECO:0000313" key="4">
    <source>
        <dbReference type="EMBL" id="GIQ68805.1"/>
    </source>
</evidence>
<dbReference type="SUPFAM" id="SSF55347">
    <property type="entry name" value="Glyceraldehyde-3-phosphate dehydrogenase-like, C-terminal domain"/>
    <property type="match status" value="1"/>
</dbReference>
<evidence type="ECO:0000259" key="3">
    <source>
        <dbReference type="Pfam" id="PF02894"/>
    </source>
</evidence>
<dbReference type="AlphaFoldDB" id="A0A8J4M1F2"/>
<comment type="similarity">
    <text evidence="1">Belongs to the Gfo/Idh/MocA family.</text>
</comment>
<dbReference type="GO" id="GO:0000166">
    <property type="term" value="F:nucleotide binding"/>
    <property type="evidence" value="ECO:0007669"/>
    <property type="project" value="InterPro"/>
</dbReference>
<keyword evidence="5" id="KW-1185">Reference proteome</keyword>
<dbReference type="Pfam" id="PF02894">
    <property type="entry name" value="GFO_IDH_MocA_C"/>
    <property type="match status" value="1"/>
</dbReference>
<dbReference type="SUPFAM" id="SSF51735">
    <property type="entry name" value="NAD(P)-binding Rossmann-fold domains"/>
    <property type="match status" value="1"/>
</dbReference>
<gene>
    <name evidence="4" type="ORF">XYCOK13_16290</name>
</gene>
<protein>
    <recommendedName>
        <fullName evidence="6">Dehydrogenase</fullName>
    </recommendedName>
</protein>
<proteinExistence type="inferred from homology"/>
<dbReference type="InterPro" id="IPR051450">
    <property type="entry name" value="Gfo/Idh/MocA_Oxidoreductases"/>
</dbReference>
<evidence type="ECO:0000256" key="1">
    <source>
        <dbReference type="ARBA" id="ARBA00010928"/>
    </source>
</evidence>
<sequence length="327" mass="35679">MLNVIIVGAGWAGNLHAEAVCRHAGANLAAIVDQDEAKARDLSRRMGHVPVFGSAAQCMEAGIPFDAALLCTLPDTHVELAESLIRQGKHVLCEKPMGRASAPIAALIKLAQLNRVNVGVNFNQRFSPAIRELKARLDSDGTVHLAHASMHQHGPVHITDHTHEHFILTDACCHLLDTLMYLNGPIESVHAFGSKIASEIYSDVSVNLRFHNGSIGSMTHTFVGGLHESQHPFQRFDVSTGKARYTVENMLDSLTIYPHPDSFSQRWMPSVFRPRDYASTMLEAVSAWLDSVIGNKEAPVDLSCAMENARVAEACVQSLVQGKTVHV</sequence>
<dbReference type="InterPro" id="IPR036291">
    <property type="entry name" value="NAD(P)-bd_dom_sf"/>
</dbReference>
<dbReference type="InterPro" id="IPR004104">
    <property type="entry name" value="Gfo/Idh/MocA-like_OxRdtase_C"/>
</dbReference>
<dbReference type="EMBL" id="BOVK01000018">
    <property type="protein sequence ID" value="GIQ68805.1"/>
    <property type="molecule type" value="Genomic_DNA"/>
</dbReference>
<dbReference type="RefSeq" id="WP_213411516.1">
    <property type="nucleotide sequence ID" value="NZ_BOVK01000018.1"/>
</dbReference>
<dbReference type="PANTHER" id="PTHR43377:SF1">
    <property type="entry name" value="BILIVERDIN REDUCTASE A"/>
    <property type="match status" value="1"/>
</dbReference>
<evidence type="ECO:0008006" key="6">
    <source>
        <dbReference type="Google" id="ProtNLM"/>
    </source>
</evidence>
<evidence type="ECO:0000313" key="5">
    <source>
        <dbReference type="Proteomes" id="UP000677918"/>
    </source>
</evidence>
<comment type="caution">
    <text evidence="4">The sequence shown here is derived from an EMBL/GenBank/DDBJ whole genome shotgun (WGS) entry which is preliminary data.</text>
</comment>
<dbReference type="Proteomes" id="UP000677918">
    <property type="component" value="Unassembled WGS sequence"/>
</dbReference>
<dbReference type="Gene3D" id="3.40.50.720">
    <property type="entry name" value="NAD(P)-binding Rossmann-like Domain"/>
    <property type="match status" value="1"/>
</dbReference>